<dbReference type="Pfam" id="PF05175">
    <property type="entry name" value="MTS"/>
    <property type="match status" value="1"/>
</dbReference>
<dbReference type="InterPro" id="IPR050320">
    <property type="entry name" value="N5-glutamine_MTase"/>
</dbReference>
<evidence type="ECO:0000256" key="1">
    <source>
        <dbReference type="ARBA" id="ARBA00022603"/>
    </source>
</evidence>
<dbReference type="GO" id="GO:0032259">
    <property type="term" value="P:methylation"/>
    <property type="evidence" value="ECO:0007669"/>
    <property type="project" value="UniProtKB-KW"/>
</dbReference>
<dbReference type="PANTHER" id="PTHR18895:SF74">
    <property type="entry name" value="MTRF1L RELEASE FACTOR GLUTAMINE METHYLTRANSFERASE"/>
    <property type="match status" value="1"/>
</dbReference>
<protein>
    <submittedName>
        <fullName evidence="4">Methyltransferase</fullName>
    </submittedName>
</protein>
<dbReference type="InterPro" id="IPR002052">
    <property type="entry name" value="DNA_methylase_N6_adenine_CS"/>
</dbReference>
<evidence type="ECO:0000256" key="2">
    <source>
        <dbReference type="ARBA" id="ARBA00022691"/>
    </source>
</evidence>
<keyword evidence="2" id="KW-0949">S-adenosyl-L-methionine</keyword>
<feature type="domain" description="Methyltransferase small" evidence="3">
    <location>
        <begin position="87"/>
        <end position="175"/>
    </location>
</feature>
<evidence type="ECO:0000313" key="4">
    <source>
        <dbReference type="EMBL" id="MDM4017809.1"/>
    </source>
</evidence>
<accession>A0ABT7PNF5</accession>
<dbReference type="EMBL" id="JASZZN010000016">
    <property type="protein sequence ID" value="MDM4017809.1"/>
    <property type="molecule type" value="Genomic_DNA"/>
</dbReference>
<reference evidence="4 5" key="1">
    <citation type="submission" date="2023-06" db="EMBL/GenBank/DDBJ databases">
        <title>Roseiconus lacunae JC819 isolated from Gulf of Mannar region, Tamil Nadu.</title>
        <authorList>
            <person name="Pk S."/>
            <person name="Ch S."/>
            <person name="Ch V.R."/>
        </authorList>
    </citation>
    <scope>NUCLEOTIDE SEQUENCE [LARGE SCALE GENOMIC DNA]</scope>
    <source>
        <strain evidence="4 5">JC819</strain>
    </source>
</reference>
<dbReference type="PROSITE" id="PS00092">
    <property type="entry name" value="N6_MTASE"/>
    <property type="match status" value="1"/>
</dbReference>
<dbReference type="PANTHER" id="PTHR18895">
    <property type="entry name" value="HEMK METHYLTRANSFERASE"/>
    <property type="match status" value="1"/>
</dbReference>
<evidence type="ECO:0000313" key="5">
    <source>
        <dbReference type="Proteomes" id="UP001239462"/>
    </source>
</evidence>
<dbReference type="RefSeq" id="WP_289165357.1">
    <property type="nucleotide sequence ID" value="NZ_JASZZN010000016.1"/>
</dbReference>
<proteinExistence type="predicted"/>
<dbReference type="Gene3D" id="3.40.50.150">
    <property type="entry name" value="Vaccinia Virus protein VP39"/>
    <property type="match status" value="1"/>
</dbReference>
<comment type="caution">
    <text evidence="4">The sequence shown here is derived from an EMBL/GenBank/DDBJ whole genome shotgun (WGS) entry which is preliminary data.</text>
</comment>
<gene>
    <name evidence="4" type="ORF">QTN89_20340</name>
</gene>
<name>A0ABT7PNF5_9BACT</name>
<evidence type="ECO:0000259" key="3">
    <source>
        <dbReference type="Pfam" id="PF05175"/>
    </source>
</evidence>
<dbReference type="Proteomes" id="UP001239462">
    <property type="component" value="Unassembled WGS sequence"/>
</dbReference>
<organism evidence="4 5">
    <name type="scientific">Roseiconus lacunae</name>
    <dbReference type="NCBI Taxonomy" id="2605694"/>
    <lineage>
        <taxon>Bacteria</taxon>
        <taxon>Pseudomonadati</taxon>
        <taxon>Planctomycetota</taxon>
        <taxon>Planctomycetia</taxon>
        <taxon>Pirellulales</taxon>
        <taxon>Pirellulaceae</taxon>
        <taxon>Roseiconus</taxon>
    </lineage>
</organism>
<keyword evidence="1 4" id="KW-0489">Methyltransferase</keyword>
<dbReference type="SUPFAM" id="SSF53335">
    <property type="entry name" value="S-adenosyl-L-methionine-dependent methyltransferases"/>
    <property type="match status" value="1"/>
</dbReference>
<dbReference type="GO" id="GO:0008168">
    <property type="term" value="F:methyltransferase activity"/>
    <property type="evidence" value="ECO:0007669"/>
    <property type="project" value="UniProtKB-KW"/>
</dbReference>
<dbReference type="CDD" id="cd02440">
    <property type="entry name" value="AdoMet_MTases"/>
    <property type="match status" value="1"/>
</dbReference>
<keyword evidence="1 4" id="KW-0808">Transferase</keyword>
<sequence length="271" mass="29599">MRTASLQMFFDQLTSILGSIAITCLVMTCVGGCQRERTDLDYTFHVEHVIPMDGALPGDMVQFENVFWEPDDSISLRKMIADDGIAQGRNVLEIGTGTGLIALTCANHGAKNVVATDINPAAVANAQYNAAMLELESALEVRQVDADSPGAFAVLKPNETFDLIISNPPWEDGTIDQPLDHAFYDPSFALMDSILDGLPQRLAPGGRCLLAYGHVPAITRLLSEAEARGFQTKVLDDRKLESLPQDFLPGMLIELRLGRDQIPKIRASQEE</sequence>
<dbReference type="InterPro" id="IPR007848">
    <property type="entry name" value="Small_mtfrase_dom"/>
</dbReference>
<dbReference type="InterPro" id="IPR029063">
    <property type="entry name" value="SAM-dependent_MTases_sf"/>
</dbReference>
<keyword evidence="5" id="KW-1185">Reference proteome</keyword>